<evidence type="ECO:0000313" key="10">
    <source>
        <dbReference type="Proteomes" id="UP000094112"/>
    </source>
</evidence>
<evidence type="ECO:0000256" key="2">
    <source>
        <dbReference type="ARBA" id="ARBA00022448"/>
    </source>
</evidence>
<dbReference type="PANTHER" id="PTHR30520">
    <property type="entry name" value="FORMATE TRANSPORTER-RELATED"/>
    <property type="match status" value="1"/>
</dbReference>
<dbReference type="Proteomes" id="UP000094112">
    <property type="component" value="Unassembled WGS sequence"/>
</dbReference>
<evidence type="ECO:0000313" key="9">
    <source>
        <dbReference type="EMBL" id="ODQ61151.1"/>
    </source>
</evidence>
<dbReference type="RefSeq" id="XP_019040358.1">
    <property type="nucleotide sequence ID" value="XM_019181543.1"/>
</dbReference>
<dbReference type="GO" id="GO:2001225">
    <property type="term" value="P:regulation of chloride transport"/>
    <property type="evidence" value="ECO:0007669"/>
    <property type="project" value="EnsemblFungi"/>
</dbReference>
<feature type="region of interest" description="Disordered" evidence="7">
    <location>
        <begin position="283"/>
        <end position="442"/>
    </location>
</feature>
<dbReference type="STRING" id="683960.A0A1E3P6U5"/>
<sequence length="588" mass="64942">MSDDAYYITPHEAALAVVATSMKKARLRLDTLIINSIVGGVLFSAGGMLHLCAQAENPEIWDNNPGLVHLMQGLVDPIGLFYVVIMGADLYNSNILYFSVGVCRGAVTILDLLISWFVSWFCNLGANLFVCYVICELSGITKAPHYVEGSIQITMDKASASFIQTFIRATAANFCVCLAVYLQLMAKPLHVKFFLMALPVFTFVTMGFNHAVADMYLIPMGMFNGAPLSVGKLIWKLLIPAALGNAVGGSIFGIVIPWYSHLVVVERDRKLLNLPQYEAKDEQPELEMDSRVVRVPTEKEQDIDSSSDLDEQNNSDDYNPVSYMPQAPRRPSQITRASGSLSRMPTGASAFSRSSVRSPPGVFPVLGMGEPLTRERTIASSQHQNRDSDDIQSSPDNLSLDSDRDSTLDNTSTHTRGLSASEKQKLEEEEYEKEGGYNARENRLGENLKRAFSRRQSVPRDIESALDEPITQTRTQPSAAHLLRTISKSFTPRGHENAQDISRRLSSHSITPRAANASDNIAGIDNYDMRDAQARGAPIRRPSLARRPSSVRTSESTIPLQKLRNPTLVSSHDNDNFEQQSVNSNIQP</sequence>
<feature type="region of interest" description="Disordered" evidence="7">
    <location>
        <begin position="532"/>
        <end position="588"/>
    </location>
</feature>
<feature type="compositionally biased region" description="Polar residues" evidence="7">
    <location>
        <begin position="332"/>
        <end position="357"/>
    </location>
</feature>
<dbReference type="Pfam" id="PF01226">
    <property type="entry name" value="Form_Nir_trans"/>
    <property type="match status" value="1"/>
</dbReference>
<dbReference type="GO" id="GO:0006821">
    <property type="term" value="P:chloride transport"/>
    <property type="evidence" value="ECO:0007669"/>
    <property type="project" value="EnsemblFungi"/>
</dbReference>
<evidence type="ECO:0008006" key="11">
    <source>
        <dbReference type="Google" id="ProtNLM"/>
    </source>
</evidence>
<dbReference type="GO" id="GO:0015513">
    <property type="term" value="F:high-affinity secondary active nitrite transmembrane transporter activity"/>
    <property type="evidence" value="ECO:0007669"/>
    <property type="project" value="TreeGrafter"/>
</dbReference>
<feature type="transmembrane region" description="Helical" evidence="8">
    <location>
        <begin position="162"/>
        <end position="181"/>
    </location>
</feature>
<dbReference type="Gene3D" id="1.20.1080.10">
    <property type="entry name" value="Glycerol uptake facilitator protein"/>
    <property type="match status" value="1"/>
</dbReference>
<evidence type="ECO:0000256" key="7">
    <source>
        <dbReference type="SAM" id="MobiDB-lite"/>
    </source>
</evidence>
<dbReference type="InterPro" id="IPR023271">
    <property type="entry name" value="Aquaporin-like"/>
</dbReference>
<dbReference type="OrthoDB" id="4829at2759"/>
<feature type="compositionally biased region" description="Acidic residues" evidence="7">
    <location>
        <begin position="303"/>
        <end position="314"/>
    </location>
</feature>
<keyword evidence="4 8" id="KW-1133">Transmembrane helix</keyword>
<feature type="transmembrane region" description="Helical" evidence="8">
    <location>
        <begin position="233"/>
        <end position="259"/>
    </location>
</feature>
<keyword evidence="10" id="KW-1185">Reference proteome</keyword>
<dbReference type="GO" id="GO:0015707">
    <property type="term" value="P:nitrite transport"/>
    <property type="evidence" value="ECO:0007669"/>
    <property type="project" value="TreeGrafter"/>
</dbReference>
<comment type="similarity">
    <text evidence="6">Belongs to the FNT transporter (TC 1.A.16) family.</text>
</comment>
<evidence type="ECO:0000256" key="4">
    <source>
        <dbReference type="ARBA" id="ARBA00022989"/>
    </source>
</evidence>
<dbReference type="InterPro" id="IPR000292">
    <property type="entry name" value="For/NO2_transpt"/>
</dbReference>
<dbReference type="GO" id="GO:0005886">
    <property type="term" value="C:plasma membrane"/>
    <property type="evidence" value="ECO:0007669"/>
    <property type="project" value="TreeGrafter"/>
</dbReference>
<feature type="compositionally biased region" description="Polar residues" evidence="7">
    <location>
        <begin position="550"/>
        <end position="559"/>
    </location>
</feature>
<keyword evidence="3 8" id="KW-0812">Transmembrane</keyword>
<name>A0A1E3P6U5_WICAA</name>
<feature type="compositionally biased region" description="Polar residues" evidence="7">
    <location>
        <begin position="567"/>
        <end position="588"/>
    </location>
</feature>
<feature type="transmembrane region" description="Helical" evidence="8">
    <location>
        <begin position="193"/>
        <end position="213"/>
    </location>
</feature>
<evidence type="ECO:0000256" key="1">
    <source>
        <dbReference type="ARBA" id="ARBA00004141"/>
    </source>
</evidence>
<organism evidence="9 10">
    <name type="scientific">Wickerhamomyces anomalus (strain ATCC 58044 / CBS 1984 / NCYC 433 / NRRL Y-366-8)</name>
    <name type="common">Yeast</name>
    <name type="synonym">Hansenula anomala</name>
    <dbReference type="NCBI Taxonomy" id="683960"/>
    <lineage>
        <taxon>Eukaryota</taxon>
        <taxon>Fungi</taxon>
        <taxon>Dikarya</taxon>
        <taxon>Ascomycota</taxon>
        <taxon>Saccharomycotina</taxon>
        <taxon>Saccharomycetes</taxon>
        <taxon>Phaffomycetales</taxon>
        <taxon>Wickerhamomycetaceae</taxon>
        <taxon>Wickerhamomyces</taxon>
    </lineage>
</organism>
<dbReference type="EMBL" id="KV454209">
    <property type="protein sequence ID" value="ODQ61151.1"/>
    <property type="molecule type" value="Genomic_DNA"/>
</dbReference>
<dbReference type="GO" id="GO:0140299">
    <property type="term" value="F:molecular sensor activity"/>
    <property type="evidence" value="ECO:0007669"/>
    <property type="project" value="EnsemblFungi"/>
</dbReference>
<keyword evidence="2" id="KW-0813">Transport</keyword>
<gene>
    <name evidence="9" type="ORF">WICANDRAFT_28833</name>
</gene>
<dbReference type="AlphaFoldDB" id="A0A1E3P6U5"/>
<dbReference type="PANTHER" id="PTHR30520:SF6">
    <property type="entry name" value="FORMATE_NITRATE FAMILY TRANSPORTER (EUROFUNG)"/>
    <property type="match status" value="1"/>
</dbReference>
<evidence type="ECO:0000256" key="5">
    <source>
        <dbReference type="ARBA" id="ARBA00023136"/>
    </source>
</evidence>
<feature type="transmembrane region" description="Helical" evidence="8">
    <location>
        <begin position="32"/>
        <end position="50"/>
    </location>
</feature>
<reference evidence="9 10" key="1">
    <citation type="journal article" date="2016" name="Proc. Natl. Acad. Sci. U.S.A.">
        <title>Comparative genomics of biotechnologically important yeasts.</title>
        <authorList>
            <person name="Riley R."/>
            <person name="Haridas S."/>
            <person name="Wolfe K.H."/>
            <person name="Lopes M.R."/>
            <person name="Hittinger C.T."/>
            <person name="Goeker M."/>
            <person name="Salamov A.A."/>
            <person name="Wisecaver J.H."/>
            <person name="Long T.M."/>
            <person name="Calvey C.H."/>
            <person name="Aerts A.L."/>
            <person name="Barry K.W."/>
            <person name="Choi C."/>
            <person name="Clum A."/>
            <person name="Coughlan A.Y."/>
            <person name="Deshpande S."/>
            <person name="Douglass A.P."/>
            <person name="Hanson S.J."/>
            <person name="Klenk H.-P."/>
            <person name="LaButti K.M."/>
            <person name="Lapidus A."/>
            <person name="Lindquist E.A."/>
            <person name="Lipzen A.M."/>
            <person name="Meier-Kolthoff J.P."/>
            <person name="Ohm R.A."/>
            <person name="Otillar R.P."/>
            <person name="Pangilinan J.L."/>
            <person name="Peng Y."/>
            <person name="Rokas A."/>
            <person name="Rosa C.A."/>
            <person name="Scheuner C."/>
            <person name="Sibirny A.A."/>
            <person name="Slot J.C."/>
            <person name="Stielow J.B."/>
            <person name="Sun H."/>
            <person name="Kurtzman C.P."/>
            <person name="Blackwell M."/>
            <person name="Grigoriev I.V."/>
            <person name="Jeffries T.W."/>
        </authorList>
    </citation>
    <scope>NUCLEOTIDE SEQUENCE [LARGE SCALE GENOMIC DNA]</scope>
    <source>
        <strain evidence="10">ATCC 58044 / CBS 1984 / NCYC 433 / NRRL Y-366-8</strain>
    </source>
</reference>
<protein>
    <recommendedName>
        <fullName evidence="11">Formate/nitrite transporter</fullName>
    </recommendedName>
</protein>
<dbReference type="NCBIfam" id="TIGR00790">
    <property type="entry name" value="fnt"/>
    <property type="match status" value="1"/>
</dbReference>
<evidence type="ECO:0000256" key="6">
    <source>
        <dbReference type="ARBA" id="ARBA00049660"/>
    </source>
</evidence>
<accession>A0A1E3P6U5</accession>
<evidence type="ECO:0000256" key="3">
    <source>
        <dbReference type="ARBA" id="ARBA00022692"/>
    </source>
</evidence>
<proteinExistence type="inferred from homology"/>
<feature type="compositionally biased region" description="Basic and acidic residues" evidence="7">
    <location>
        <begin position="283"/>
        <end position="302"/>
    </location>
</feature>
<keyword evidence="5 8" id="KW-0472">Membrane</keyword>
<evidence type="ECO:0000256" key="8">
    <source>
        <dbReference type="SAM" id="Phobius"/>
    </source>
</evidence>
<comment type="subcellular location">
    <subcellularLocation>
        <location evidence="1">Membrane</location>
        <topology evidence="1">Multi-pass membrane protein</topology>
    </subcellularLocation>
</comment>
<dbReference type="FunFam" id="1.20.1080.10:FF:000011">
    <property type="entry name" value="Formate family transporter"/>
    <property type="match status" value="1"/>
</dbReference>
<dbReference type="GeneID" id="30198789"/>